<evidence type="ECO:0000313" key="2">
    <source>
        <dbReference type="Proteomes" id="UP000311469"/>
    </source>
</evidence>
<proteinExistence type="predicted"/>
<reference evidence="1 2" key="1">
    <citation type="submission" date="2019-06" db="EMBL/GenBank/DDBJ databases">
        <title>Genome organization and adaptive potential of archetypical organophosphate degarding Sphingobium fuliginis ATCC 27551.</title>
        <authorList>
            <person name="Sarwar A."/>
            <person name="Parthasarathy S."/>
            <person name="Singh C."/>
            <person name="Siddavattam D."/>
        </authorList>
    </citation>
    <scope>NUCLEOTIDE SEQUENCE [LARGE SCALE GENOMIC DNA]</scope>
    <source>
        <strain evidence="1 2">ATCC 27551</strain>
    </source>
</reference>
<dbReference type="Proteomes" id="UP000311469">
    <property type="component" value="Chromosome cSF2"/>
</dbReference>
<gene>
    <name evidence="1" type="ORF">FIL70_20870</name>
</gene>
<sequence>MSVEGPYKVPLVNEGLEPLPGGANFIRAKTLWEIGLDVAGDPSIIYGGNRDLRISVGSGGGAQWKPSLNLGTGSAILAHDVCNGGMDAAFVNPSALLTQAYFGKGLFTEALPVRVIMSHPSWDSFAMMVHPRTKLRSVADIARQKYPLKMSVREDPTHSTFSLIEQIFNLEGFGLKDVLSWGGEIVGTGAPAGPKRMQPIQEGEVDAIFDEALVTWLSHALKCGYEFLEFAEGQREALADLGWRKSTIKAGDYPGLDRSYDCIDFSGWPLYCDASLPDDVVIDICEAVVARQNQIPWAAGDYQGIEKVFQNTLHTPVDVPFHAGVTKFLAKWQG</sequence>
<evidence type="ECO:0000313" key="1">
    <source>
        <dbReference type="EMBL" id="QDC39646.1"/>
    </source>
</evidence>
<dbReference type="RefSeq" id="WP_140043234.1">
    <property type="nucleotide sequence ID" value="NZ_CP041017.1"/>
</dbReference>
<dbReference type="AlphaFoldDB" id="A0A5B8CLR9"/>
<dbReference type="SUPFAM" id="SSF53850">
    <property type="entry name" value="Periplasmic binding protein-like II"/>
    <property type="match status" value="1"/>
</dbReference>
<organism evidence="1 2">
    <name type="scientific">Sphingobium fuliginis ATCC 27551</name>
    <dbReference type="NCBI Taxonomy" id="1208342"/>
    <lineage>
        <taxon>Bacteria</taxon>
        <taxon>Pseudomonadati</taxon>
        <taxon>Pseudomonadota</taxon>
        <taxon>Alphaproteobacteria</taxon>
        <taxon>Sphingomonadales</taxon>
        <taxon>Sphingomonadaceae</taxon>
        <taxon>Sphingobium</taxon>
    </lineage>
</organism>
<dbReference type="KEGG" id="sufl:FIL70_20870"/>
<accession>A0A5B8CLR9</accession>
<dbReference type="Gene3D" id="3.40.190.10">
    <property type="entry name" value="Periplasmic binding protein-like II"/>
    <property type="match status" value="2"/>
</dbReference>
<dbReference type="EMBL" id="CP041017">
    <property type="protein sequence ID" value="QDC39646.1"/>
    <property type="molecule type" value="Genomic_DNA"/>
</dbReference>
<protein>
    <recommendedName>
        <fullName evidence="3">TAXI family TRAP transporter solute-binding subunit</fullName>
    </recommendedName>
</protein>
<evidence type="ECO:0008006" key="3">
    <source>
        <dbReference type="Google" id="ProtNLM"/>
    </source>
</evidence>
<name>A0A5B8CLR9_SPHSA</name>